<keyword evidence="2" id="KW-0808">Transferase</keyword>
<comment type="caution">
    <text evidence="9">The sequence shown here is derived from an EMBL/GenBank/DDBJ whole genome shotgun (WGS) entry which is preliminary data.</text>
</comment>
<evidence type="ECO:0000259" key="8">
    <source>
        <dbReference type="PROSITE" id="PS50046"/>
    </source>
</evidence>
<dbReference type="InterPro" id="IPR029016">
    <property type="entry name" value="GAF-like_dom_sf"/>
</dbReference>
<dbReference type="PROSITE" id="PS50046">
    <property type="entry name" value="PHYTOCHROME_2"/>
    <property type="match status" value="1"/>
</dbReference>
<proteinExistence type="predicted"/>
<name>A0ABR0LUR0_9PEZI</name>
<dbReference type="SUPFAM" id="SSF55781">
    <property type="entry name" value="GAF domain-like"/>
    <property type="match status" value="1"/>
</dbReference>
<dbReference type="PANTHER" id="PTHR43065">
    <property type="entry name" value="SENSOR HISTIDINE KINASE"/>
    <property type="match status" value="1"/>
</dbReference>
<keyword evidence="1" id="KW-0597">Phosphoprotein</keyword>
<keyword evidence="6" id="KW-0902">Two-component regulatory system</keyword>
<dbReference type="EMBL" id="JAVRRA010010009">
    <property type="protein sequence ID" value="KAK5243362.1"/>
    <property type="molecule type" value="Genomic_DNA"/>
</dbReference>
<feature type="non-terminal residue" evidence="9">
    <location>
        <position position="178"/>
    </location>
</feature>
<evidence type="ECO:0000313" key="10">
    <source>
        <dbReference type="Proteomes" id="UP001357485"/>
    </source>
</evidence>
<accession>A0ABR0LUR0</accession>
<keyword evidence="3" id="KW-0547">Nucleotide-binding</keyword>
<keyword evidence="4" id="KW-0418">Kinase</keyword>
<gene>
    <name evidence="9" type="ORF">LTR16_007971</name>
</gene>
<dbReference type="Gene3D" id="3.30.450.40">
    <property type="match status" value="1"/>
</dbReference>
<dbReference type="PANTHER" id="PTHR43065:SF10">
    <property type="entry name" value="PEROXIDE STRESS-ACTIVATED HISTIDINE KINASE MAK3"/>
    <property type="match status" value="1"/>
</dbReference>
<protein>
    <recommendedName>
        <fullName evidence="8">Phytochrome chromophore attachment site domain-containing protein</fullName>
    </recommendedName>
</protein>
<sequence>MHVNGRNPGLIICEFELEDDPVNPLIPPNDTTPEPPQDTLNSTPTAEEFAESTENTSKPLRVLRSARKRKGEAAAMEVFNIMAQVQEQLAASPNLDRFLKVLVGVVKELTGFHRVMVYQFDQAWNGRVVTELVDPRATTDLYKGLNFPASDIPKQARELYKINKVRMLYDRDHETARL</sequence>
<dbReference type="Proteomes" id="UP001357485">
    <property type="component" value="Unassembled WGS sequence"/>
</dbReference>
<reference evidence="9 10" key="1">
    <citation type="submission" date="2023-08" db="EMBL/GenBank/DDBJ databases">
        <title>Black Yeasts Isolated from many extreme environments.</title>
        <authorList>
            <person name="Coleine C."/>
            <person name="Stajich J.E."/>
            <person name="Selbmann L."/>
        </authorList>
    </citation>
    <scope>NUCLEOTIDE SEQUENCE [LARGE SCALE GENOMIC DNA]</scope>
    <source>
        <strain evidence="9 10">CCFEE 536</strain>
    </source>
</reference>
<evidence type="ECO:0000313" key="9">
    <source>
        <dbReference type="EMBL" id="KAK5243362.1"/>
    </source>
</evidence>
<feature type="region of interest" description="Disordered" evidence="7">
    <location>
        <begin position="22"/>
        <end position="57"/>
    </location>
</feature>
<keyword evidence="10" id="KW-1185">Reference proteome</keyword>
<organism evidence="9 10">
    <name type="scientific">Cryomyces antarcticus</name>
    <dbReference type="NCBI Taxonomy" id="329879"/>
    <lineage>
        <taxon>Eukaryota</taxon>
        <taxon>Fungi</taxon>
        <taxon>Dikarya</taxon>
        <taxon>Ascomycota</taxon>
        <taxon>Pezizomycotina</taxon>
        <taxon>Dothideomycetes</taxon>
        <taxon>Dothideomycetes incertae sedis</taxon>
        <taxon>Cryomyces</taxon>
    </lineage>
</organism>
<feature type="domain" description="Phytochrome chromophore attachment site" evidence="8">
    <location>
        <begin position="94"/>
        <end position="178"/>
    </location>
</feature>
<evidence type="ECO:0000256" key="2">
    <source>
        <dbReference type="ARBA" id="ARBA00022679"/>
    </source>
</evidence>
<evidence type="ECO:0000256" key="7">
    <source>
        <dbReference type="SAM" id="MobiDB-lite"/>
    </source>
</evidence>
<dbReference type="InterPro" id="IPR016132">
    <property type="entry name" value="Phyto_chromo_attachment"/>
</dbReference>
<evidence type="ECO:0000256" key="1">
    <source>
        <dbReference type="ARBA" id="ARBA00022553"/>
    </source>
</evidence>
<keyword evidence="5" id="KW-0067">ATP-binding</keyword>
<evidence type="ECO:0000256" key="4">
    <source>
        <dbReference type="ARBA" id="ARBA00022777"/>
    </source>
</evidence>
<evidence type="ECO:0000256" key="5">
    <source>
        <dbReference type="ARBA" id="ARBA00022840"/>
    </source>
</evidence>
<evidence type="ECO:0000256" key="6">
    <source>
        <dbReference type="ARBA" id="ARBA00023012"/>
    </source>
</evidence>
<evidence type="ECO:0000256" key="3">
    <source>
        <dbReference type="ARBA" id="ARBA00022741"/>
    </source>
</evidence>